<dbReference type="PANTHER" id="PTHR21299:SF1">
    <property type="entry name" value="PANTOATE--BETA-ALANINE LIGASE"/>
    <property type="match status" value="1"/>
</dbReference>
<dbReference type="GO" id="GO:0005829">
    <property type="term" value="C:cytosol"/>
    <property type="evidence" value="ECO:0007669"/>
    <property type="project" value="TreeGrafter"/>
</dbReference>
<evidence type="ECO:0000256" key="6">
    <source>
        <dbReference type="ARBA" id="ARBA00022840"/>
    </source>
</evidence>
<feature type="region of interest" description="Disordered" evidence="9">
    <location>
        <begin position="209"/>
        <end position="231"/>
    </location>
</feature>
<evidence type="ECO:0000256" key="3">
    <source>
        <dbReference type="ARBA" id="ARBA00022598"/>
    </source>
</evidence>
<feature type="binding site" evidence="8">
    <location>
        <position position="172"/>
    </location>
    <ligand>
        <name>ATP</name>
        <dbReference type="ChEBI" id="CHEBI:30616"/>
    </ligand>
</feature>
<evidence type="ECO:0000256" key="4">
    <source>
        <dbReference type="ARBA" id="ARBA00022655"/>
    </source>
</evidence>
<evidence type="ECO:0000256" key="1">
    <source>
        <dbReference type="ARBA" id="ARBA00004990"/>
    </source>
</evidence>
<dbReference type="GO" id="GO:0004592">
    <property type="term" value="F:pantoate-beta-alanine ligase activity"/>
    <property type="evidence" value="ECO:0007669"/>
    <property type="project" value="UniProtKB-UniRule"/>
</dbReference>
<comment type="miscellaneous">
    <text evidence="8">The reaction proceeds by a bi uni uni bi ping pong mechanism.</text>
</comment>
<feature type="binding site" evidence="8">
    <location>
        <position position="57"/>
    </location>
    <ligand>
        <name>(R)-pantoate</name>
        <dbReference type="ChEBI" id="CHEBI:15980"/>
    </ligand>
</feature>
<organism evidence="10 11">
    <name type="scientific">Brevibacterium linens</name>
    <dbReference type="NCBI Taxonomy" id="1703"/>
    <lineage>
        <taxon>Bacteria</taxon>
        <taxon>Bacillati</taxon>
        <taxon>Actinomycetota</taxon>
        <taxon>Actinomycetes</taxon>
        <taxon>Micrococcales</taxon>
        <taxon>Brevibacteriaceae</taxon>
        <taxon>Brevibacterium</taxon>
    </lineage>
</organism>
<dbReference type="Proteomes" id="UP000075950">
    <property type="component" value="Chromosome"/>
</dbReference>
<accession>A0A142NRJ9</accession>
<dbReference type="InterPro" id="IPR003721">
    <property type="entry name" value="Pantoate_ligase"/>
</dbReference>
<keyword evidence="5 8" id="KW-0547">Nucleotide-binding</keyword>
<dbReference type="CDD" id="cd00560">
    <property type="entry name" value="PanC"/>
    <property type="match status" value="1"/>
</dbReference>
<dbReference type="RefSeq" id="WP_062862145.1">
    <property type="nucleotide sequence ID" value="NZ_CP014869.1"/>
</dbReference>
<comment type="subcellular location">
    <subcellularLocation>
        <location evidence="8">Cytoplasm</location>
    </subcellularLocation>
</comment>
<dbReference type="Gene3D" id="3.30.1300.10">
    <property type="entry name" value="Pantoate-beta-alanine ligase, C-terminal domain"/>
    <property type="match status" value="1"/>
</dbReference>
<evidence type="ECO:0000313" key="11">
    <source>
        <dbReference type="Proteomes" id="UP000075950"/>
    </source>
</evidence>
<dbReference type="UniPathway" id="UPA00028">
    <property type="reaction ID" value="UER00005"/>
</dbReference>
<comment type="pathway">
    <text evidence="1 8">Cofactor biosynthesis; (R)-pantothenate biosynthesis; (R)-pantothenate from (R)-pantoate and beta-alanine: step 1/1.</text>
</comment>
<name>A0A142NRJ9_BRELN</name>
<feature type="active site" description="Proton donor" evidence="8">
    <location>
        <position position="33"/>
    </location>
</feature>
<feature type="binding site" evidence="8">
    <location>
        <begin position="26"/>
        <end position="33"/>
    </location>
    <ligand>
        <name>ATP</name>
        <dbReference type="ChEBI" id="CHEBI:30616"/>
    </ligand>
</feature>
<dbReference type="Pfam" id="PF02569">
    <property type="entry name" value="Pantoate_ligase"/>
    <property type="match status" value="1"/>
</dbReference>
<gene>
    <name evidence="8" type="primary">panC</name>
    <name evidence="10" type="ORF">A2T55_13390</name>
</gene>
<dbReference type="EC" id="6.3.2.1" evidence="8"/>
<feature type="binding site" evidence="8">
    <location>
        <position position="57"/>
    </location>
    <ligand>
        <name>beta-alanine</name>
        <dbReference type="ChEBI" id="CHEBI:57966"/>
    </ligand>
</feature>
<feature type="binding site" evidence="8">
    <location>
        <begin position="180"/>
        <end position="183"/>
    </location>
    <ligand>
        <name>ATP</name>
        <dbReference type="ChEBI" id="CHEBI:30616"/>
    </ligand>
</feature>
<comment type="catalytic activity">
    <reaction evidence="7 8">
        <text>(R)-pantoate + beta-alanine + ATP = (R)-pantothenate + AMP + diphosphate + H(+)</text>
        <dbReference type="Rhea" id="RHEA:10912"/>
        <dbReference type="ChEBI" id="CHEBI:15378"/>
        <dbReference type="ChEBI" id="CHEBI:15980"/>
        <dbReference type="ChEBI" id="CHEBI:29032"/>
        <dbReference type="ChEBI" id="CHEBI:30616"/>
        <dbReference type="ChEBI" id="CHEBI:33019"/>
        <dbReference type="ChEBI" id="CHEBI:57966"/>
        <dbReference type="ChEBI" id="CHEBI:456215"/>
        <dbReference type="EC" id="6.3.2.1"/>
    </reaction>
</comment>
<dbReference type="GO" id="GO:0005524">
    <property type="term" value="F:ATP binding"/>
    <property type="evidence" value="ECO:0007669"/>
    <property type="project" value="UniProtKB-KW"/>
</dbReference>
<keyword evidence="3 8" id="KW-0436">Ligase</keyword>
<sequence>MEVGGIQALRRWRAEQAGRVGLVPTMGALHSGHQALMTRARAESDLVVASIFVNPLQFGADEDFVQYPRPVEEDLKKCEEAGVDFVFAPALAEMYPSAPEVRVVAGRMGAVFEGAARPGHFDGVLTVVAKLFTLIAPDVTVFGLKDIQQFVLVKRMIADLNFDIELIGLPVVRDADGLAMSSRNSYLAPDDRARALAIPRALTAASEVAERGRGTAESGVGGGSDSGAGTSGVSAGLPAAVEAAALAELEPAAERGDLEIVYCSLVEAATLRSCPPDFTGPALLLVSATVGGTHLIDNLPLEF</sequence>
<protein>
    <recommendedName>
        <fullName evidence="8">Pantothenate synthetase</fullName>
        <shortName evidence="8">PS</shortName>
        <ecNumber evidence="8">6.3.2.1</ecNumber>
    </recommendedName>
    <alternativeName>
        <fullName evidence="8">Pantoate--beta-alanine ligase</fullName>
    </alternativeName>
    <alternativeName>
        <fullName evidence="8">Pantoate-activating enzyme</fullName>
    </alternativeName>
</protein>
<dbReference type="AlphaFoldDB" id="A0A142NRJ9"/>
<comment type="function">
    <text evidence="8">Catalyzes the condensation of pantoate with beta-alanine in an ATP-dependent reaction via a pantoyl-adenylate intermediate.</text>
</comment>
<feature type="binding site" evidence="8">
    <location>
        <begin position="143"/>
        <end position="146"/>
    </location>
    <ligand>
        <name>ATP</name>
        <dbReference type="ChEBI" id="CHEBI:30616"/>
    </ligand>
</feature>
<dbReference type="HAMAP" id="MF_00158">
    <property type="entry name" value="PanC"/>
    <property type="match status" value="1"/>
</dbReference>
<evidence type="ECO:0000256" key="2">
    <source>
        <dbReference type="ARBA" id="ARBA00009256"/>
    </source>
</evidence>
<dbReference type="EMBL" id="CP014869">
    <property type="protein sequence ID" value="AMT94631.1"/>
    <property type="molecule type" value="Genomic_DNA"/>
</dbReference>
<dbReference type="PANTHER" id="PTHR21299">
    <property type="entry name" value="CYTIDYLATE KINASE/PANTOATE-BETA-ALANINE LIGASE"/>
    <property type="match status" value="1"/>
</dbReference>
<dbReference type="InterPro" id="IPR014729">
    <property type="entry name" value="Rossmann-like_a/b/a_fold"/>
</dbReference>
<reference evidence="11" key="1">
    <citation type="submission" date="2016-03" db="EMBL/GenBank/DDBJ databases">
        <authorList>
            <person name="Ploux O."/>
        </authorList>
    </citation>
    <scope>NUCLEOTIDE SEQUENCE [LARGE SCALE GENOMIC DNA]</scope>
    <source>
        <strain evidence="11">BS258</strain>
    </source>
</reference>
<dbReference type="NCBIfam" id="TIGR00018">
    <property type="entry name" value="panC"/>
    <property type="match status" value="1"/>
</dbReference>
<evidence type="ECO:0000256" key="9">
    <source>
        <dbReference type="SAM" id="MobiDB-lite"/>
    </source>
</evidence>
<keyword evidence="6 8" id="KW-0067">ATP-binding</keyword>
<proteinExistence type="inferred from homology"/>
<comment type="similarity">
    <text evidence="2 8">Belongs to the pantothenate synthetase family.</text>
</comment>
<dbReference type="SUPFAM" id="SSF52374">
    <property type="entry name" value="Nucleotidylyl transferase"/>
    <property type="match status" value="1"/>
</dbReference>
<dbReference type="KEGG" id="bly:A2T55_13390"/>
<keyword evidence="8" id="KW-0963">Cytoplasm</keyword>
<feature type="compositionally biased region" description="Gly residues" evidence="9">
    <location>
        <begin position="219"/>
        <end position="230"/>
    </location>
</feature>
<feature type="binding site" evidence="8">
    <location>
        <position position="149"/>
    </location>
    <ligand>
        <name>(R)-pantoate</name>
        <dbReference type="ChEBI" id="CHEBI:15980"/>
    </ligand>
</feature>
<dbReference type="Gene3D" id="3.40.50.620">
    <property type="entry name" value="HUPs"/>
    <property type="match status" value="1"/>
</dbReference>
<evidence type="ECO:0000313" key="10">
    <source>
        <dbReference type="EMBL" id="AMT94631.1"/>
    </source>
</evidence>
<evidence type="ECO:0000256" key="8">
    <source>
        <dbReference type="HAMAP-Rule" id="MF_00158"/>
    </source>
</evidence>
<dbReference type="InterPro" id="IPR042176">
    <property type="entry name" value="Pantoate_ligase_C"/>
</dbReference>
<evidence type="ECO:0000256" key="7">
    <source>
        <dbReference type="ARBA" id="ARBA00048258"/>
    </source>
</evidence>
<comment type="subunit">
    <text evidence="8">Homodimer.</text>
</comment>
<evidence type="ECO:0000256" key="5">
    <source>
        <dbReference type="ARBA" id="ARBA00022741"/>
    </source>
</evidence>
<dbReference type="GO" id="GO:0015940">
    <property type="term" value="P:pantothenate biosynthetic process"/>
    <property type="evidence" value="ECO:0007669"/>
    <property type="project" value="UniProtKB-UniRule"/>
</dbReference>
<keyword evidence="4 8" id="KW-0566">Pantothenate biosynthesis</keyword>